<keyword evidence="10" id="KW-1185">Reference proteome</keyword>
<sequence length="547" mass="57734">MTATTTSPKGRIGDVSATAWTAALTGWHTVHLVGAVVAALVLLGSDEPSGAVAIGLLVTAIAAAVADLVTIVGLRRRRPAGLLGTVVIGYLTAVGAAAVLLQRLGVFTGMDALGDTFVRGVPFLLLAVAAYAATASTRLARVARWVAIASLAAMLIAVGLLPGLLTFVGRLAGGTELALLVIAVTGAVVAFRSRRSDVVQHLRATRATSATLDGLLFVSPNALGFLAFFAGPLLFSLWVSLNDWDAFGTPDFIGLANYVRIVSLSVATAEAGQLGNEVLLSGYTEVLRLGNIVIGAQDPVFWKSIVNIVVFAALAIPLSVIPALGLASLLNSDAPGIKAFRAIYFVPSIAGVVAVALIWRQLFNATVGWVNYLLDRLAVAWSALPFTPELVAGQPQWLSDDGLALISLVIVFAWQYVGFNTVLFLAGLQSIDPTLTEAAMIDGANRWQRFRYITLPQLAPTTFFVVASTGILALQLFGEAVVLFPTYTPVGSGPQGSTLTPVVYLYDQGFRRFAQGYASAVAWVLFLLIFAFTFVQFRRQRADVEGV</sequence>
<feature type="transmembrane region" description="Helical" evidence="7">
    <location>
        <begin position="171"/>
        <end position="191"/>
    </location>
</feature>
<protein>
    <submittedName>
        <fullName evidence="9">N-Acetyl-D-glucosamine ABC transport system, permease protein 1</fullName>
    </submittedName>
</protein>
<dbReference type="GO" id="GO:0005886">
    <property type="term" value="C:plasma membrane"/>
    <property type="evidence" value="ECO:0007669"/>
    <property type="project" value="UniProtKB-SubCell"/>
</dbReference>
<evidence type="ECO:0000256" key="7">
    <source>
        <dbReference type="RuleBase" id="RU363032"/>
    </source>
</evidence>
<feature type="transmembrane region" description="Helical" evidence="7">
    <location>
        <begin position="305"/>
        <end position="330"/>
    </location>
</feature>
<dbReference type="PROSITE" id="PS50928">
    <property type="entry name" value="ABC_TM1"/>
    <property type="match status" value="1"/>
</dbReference>
<feature type="transmembrane region" description="Helical" evidence="7">
    <location>
        <begin position="403"/>
        <end position="426"/>
    </location>
</feature>
<comment type="subcellular location">
    <subcellularLocation>
        <location evidence="1 7">Cell membrane</location>
        <topology evidence="1 7">Multi-pass membrane protein</topology>
    </subcellularLocation>
</comment>
<evidence type="ECO:0000256" key="5">
    <source>
        <dbReference type="ARBA" id="ARBA00022989"/>
    </source>
</evidence>
<feature type="transmembrane region" description="Helical" evidence="7">
    <location>
        <begin position="116"/>
        <end position="133"/>
    </location>
</feature>
<feature type="transmembrane region" description="Helical" evidence="7">
    <location>
        <begin position="50"/>
        <end position="74"/>
    </location>
</feature>
<dbReference type="PANTHER" id="PTHR30193:SF37">
    <property type="entry name" value="INNER MEMBRANE ABC TRANSPORTER PERMEASE PROTEIN YCJO"/>
    <property type="match status" value="1"/>
</dbReference>
<dbReference type="InterPro" id="IPR000515">
    <property type="entry name" value="MetI-like"/>
</dbReference>
<feature type="transmembrane region" description="Helical" evidence="7">
    <location>
        <begin position="514"/>
        <end position="535"/>
    </location>
</feature>
<gene>
    <name evidence="9" type="ORF">DVS28_a1672</name>
</gene>
<dbReference type="GO" id="GO:0055085">
    <property type="term" value="P:transmembrane transport"/>
    <property type="evidence" value="ECO:0007669"/>
    <property type="project" value="InterPro"/>
</dbReference>
<dbReference type="KEGG" id="euz:DVS28_a1672"/>
<comment type="similarity">
    <text evidence="7">Belongs to the binding-protein-dependent transport system permease family.</text>
</comment>
<organism evidence="9 10">
    <name type="scientific">Euzebya pacifica</name>
    <dbReference type="NCBI Taxonomy" id="1608957"/>
    <lineage>
        <taxon>Bacteria</taxon>
        <taxon>Bacillati</taxon>
        <taxon>Actinomycetota</taxon>
        <taxon>Nitriliruptoria</taxon>
        <taxon>Euzebyales</taxon>
    </lineage>
</organism>
<proteinExistence type="inferred from homology"/>
<feature type="transmembrane region" description="Helical" evidence="7">
    <location>
        <begin position="212"/>
        <end position="235"/>
    </location>
</feature>
<feature type="transmembrane region" description="Helical" evidence="7">
    <location>
        <begin position="145"/>
        <end position="165"/>
    </location>
</feature>
<keyword evidence="5 7" id="KW-1133">Transmembrane helix</keyword>
<evidence type="ECO:0000313" key="10">
    <source>
        <dbReference type="Proteomes" id="UP000264006"/>
    </source>
</evidence>
<dbReference type="Gene3D" id="1.10.3720.10">
    <property type="entry name" value="MetI-like"/>
    <property type="match status" value="1"/>
</dbReference>
<dbReference type="Proteomes" id="UP000264006">
    <property type="component" value="Chromosome"/>
</dbReference>
<evidence type="ECO:0000259" key="8">
    <source>
        <dbReference type="PROSITE" id="PS50928"/>
    </source>
</evidence>
<evidence type="ECO:0000256" key="6">
    <source>
        <dbReference type="ARBA" id="ARBA00023136"/>
    </source>
</evidence>
<evidence type="ECO:0000256" key="2">
    <source>
        <dbReference type="ARBA" id="ARBA00022448"/>
    </source>
</evidence>
<keyword evidence="4 7" id="KW-0812">Transmembrane</keyword>
<accession>A0A346XVW6</accession>
<dbReference type="InterPro" id="IPR035906">
    <property type="entry name" value="MetI-like_sf"/>
</dbReference>
<reference evidence="9 10" key="1">
    <citation type="submission" date="2018-09" db="EMBL/GenBank/DDBJ databases">
        <title>Complete genome sequence of Euzebya sp. DY32-46 isolated from seawater of Pacific Ocean.</title>
        <authorList>
            <person name="Xu L."/>
            <person name="Wu Y.-H."/>
            <person name="Xu X.-W."/>
        </authorList>
    </citation>
    <scope>NUCLEOTIDE SEQUENCE [LARGE SCALE GENOMIC DNA]</scope>
    <source>
        <strain evidence="9 10">DY32-46</strain>
    </source>
</reference>
<feature type="transmembrane region" description="Helical" evidence="7">
    <location>
        <begin position="342"/>
        <end position="362"/>
    </location>
</feature>
<evidence type="ECO:0000256" key="1">
    <source>
        <dbReference type="ARBA" id="ARBA00004651"/>
    </source>
</evidence>
<feature type="transmembrane region" description="Helical" evidence="7">
    <location>
        <begin position="458"/>
        <end position="477"/>
    </location>
</feature>
<feature type="transmembrane region" description="Helical" evidence="7">
    <location>
        <begin position="20"/>
        <end position="44"/>
    </location>
</feature>
<feature type="domain" description="ABC transmembrane type-1" evidence="8">
    <location>
        <begin position="305"/>
        <end position="536"/>
    </location>
</feature>
<dbReference type="RefSeq" id="WP_114591031.1">
    <property type="nucleotide sequence ID" value="NZ_CAXIBR010000093.1"/>
</dbReference>
<evidence type="ECO:0000256" key="4">
    <source>
        <dbReference type="ARBA" id="ARBA00022692"/>
    </source>
</evidence>
<dbReference type="InterPro" id="IPR051393">
    <property type="entry name" value="ABC_transporter_permease"/>
</dbReference>
<keyword evidence="3" id="KW-1003">Cell membrane</keyword>
<name>A0A346XVW6_9ACTN</name>
<feature type="transmembrane region" description="Helical" evidence="7">
    <location>
        <begin position="81"/>
        <end position="104"/>
    </location>
</feature>
<keyword evidence="6 7" id="KW-0472">Membrane</keyword>
<dbReference type="Pfam" id="PF00528">
    <property type="entry name" value="BPD_transp_1"/>
    <property type="match status" value="1"/>
</dbReference>
<evidence type="ECO:0000256" key="3">
    <source>
        <dbReference type="ARBA" id="ARBA00022475"/>
    </source>
</evidence>
<dbReference type="OrthoDB" id="9804439at2"/>
<evidence type="ECO:0000313" key="9">
    <source>
        <dbReference type="EMBL" id="AXV06363.1"/>
    </source>
</evidence>
<dbReference type="PANTHER" id="PTHR30193">
    <property type="entry name" value="ABC TRANSPORTER PERMEASE PROTEIN"/>
    <property type="match status" value="1"/>
</dbReference>
<dbReference type="CDD" id="cd06261">
    <property type="entry name" value="TM_PBP2"/>
    <property type="match status" value="1"/>
</dbReference>
<dbReference type="SUPFAM" id="SSF161098">
    <property type="entry name" value="MetI-like"/>
    <property type="match status" value="1"/>
</dbReference>
<dbReference type="AlphaFoldDB" id="A0A346XVW6"/>
<dbReference type="EMBL" id="CP031165">
    <property type="protein sequence ID" value="AXV06363.1"/>
    <property type="molecule type" value="Genomic_DNA"/>
</dbReference>
<keyword evidence="2 7" id="KW-0813">Transport</keyword>